<dbReference type="EMBL" id="CP015840">
    <property type="protein sequence ID" value="ANG66028.1"/>
    <property type="molecule type" value="Genomic_DNA"/>
</dbReference>
<name>A0A173DYL7_9CHLA</name>
<dbReference type="InterPro" id="IPR003660">
    <property type="entry name" value="HAMP_dom"/>
</dbReference>
<organism evidence="4 5">
    <name type="scientific">Chlamydia gallinacea 08-1274/3</name>
    <dbReference type="NCBI Taxonomy" id="1143323"/>
    <lineage>
        <taxon>Bacteria</taxon>
        <taxon>Pseudomonadati</taxon>
        <taxon>Chlamydiota</taxon>
        <taxon>Chlamydiia</taxon>
        <taxon>Chlamydiales</taxon>
        <taxon>Chlamydiaceae</taxon>
        <taxon>Chlamydia/Chlamydophila group</taxon>
        <taxon>Chlamydia</taxon>
    </lineage>
</organism>
<reference evidence="4 5" key="1">
    <citation type="journal article" date="2014" name="Syst. Appl. Microbiol.">
        <title>Evidence for the existence of two new members of the family Chlamydiaceae and proposal of Chlamydia avium sp. nov. and Chlamydia gallinacea sp. nov.</title>
        <authorList>
            <person name="Sachse K."/>
            <person name="Laroucau K."/>
            <person name="Riege K."/>
            <person name="Wehner S."/>
            <person name="Dilcher M."/>
            <person name="Creasy H.H."/>
            <person name="Weidmann M."/>
            <person name="Myers G."/>
            <person name="Vorimore F."/>
            <person name="Vicari N."/>
            <person name="Magnino S."/>
            <person name="Liebler-Tenorio E."/>
            <person name="Ruettger A."/>
            <person name="Bavoil P.M."/>
            <person name="Hufert F.T."/>
            <person name="Rossello-Mora R."/>
            <person name="Marz M."/>
        </authorList>
    </citation>
    <scope>NUCLEOTIDE SEQUENCE [LARGE SCALE GENOMIC DNA]</scope>
    <source>
        <strain evidence="4 5">08-1274/3</strain>
    </source>
</reference>
<dbReference type="InterPro" id="IPR036457">
    <property type="entry name" value="PPM-type-like_dom_sf"/>
</dbReference>
<proteinExistence type="predicted"/>
<protein>
    <recommendedName>
        <fullName evidence="3">HAMP domain-containing protein</fullName>
    </recommendedName>
</protein>
<dbReference type="Gene3D" id="3.60.40.10">
    <property type="entry name" value="PPM-type phosphatase domain"/>
    <property type="match status" value="1"/>
</dbReference>
<evidence type="ECO:0000313" key="4">
    <source>
        <dbReference type="EMBL" id="ANG66028.1"/>
    </source>
</evidence>
<keyword evidence="2" id="KW-0472">Membrane</keyword>
<dbReference type="Pfam" id="PF07228">
    <property type="entry name" value="SpoIIE"/>
    <property type="match status" value="1"/>
</dbReference>
<feature type="domain" description="HAMP" evidence="3">
    <location>
        <begin position="325"/>
        <end position="377"/>
    </location>
</feature>
<dbReference type="STRING" id="1143323.M787_001660"/>
<evidence type="ECO:0000256" key="1">
    <source>
        <dbReference type="ARBA" id="ARBA00022801"/>
    </source>
</evidence>
<dbReference type="SUPFAM" id="SSF81606">
    <property type="entry name" value="PP2C-like"/>
    <property type="match status" value="1"/>
</dbReference>
<evidence type="ECO:0000256" key="2">
    <source>
        <dbReference type="SAM" id="Phobius"/>
    </source>
</evidence>
<dbReference type="PANTHER" id="PTHR43156">
    <property type="entry name" value="STAGE II SPORULATION PROTEIN E-RELATED"/>
    <property type="match status" value="1"/>
</dbReference>
<dbReference type="eggNOG" id="COG2972">
    <property type="taxonomic scope" value="Bacteria"/>
</dbReference>
<dbReference type="PROSITE" id="PS50885">
    <property type="entry name" value="HAMP"/>
    <property type="match status" value="1"/>
</dbReference>
<dbReference type="GO" id="GO:0007165">
    <property type="term" value="P:signal transduction"/>
    <property type="evidence" value="ECO:0007669"/>
    <property type="project" value="InterPro"/>
</dbReference>
<sequence>MIPFTKTIGFRLWLACVAAIIFPLGINIVLLNLKQYRNTVSSITIAFKENAAFKIDALQQIVPLNADILTLFSEILDLKEGIPTLPNVELSNKMHQMFSATYNEISLIKIFPNGEKIVVASSVPERLGQNYQDILDISDNSMFSATFKQSTENHEVFSVMQANIVDTNTNEISGILYTTHNIEDFLKNVLISTQPLFTVKTAIVSKNGVILKSSDPELHLRTLHPGITRKQFCNIFINKDTCPKEIPLQPIHLTPLPIEKNFFSFTAKKQEIWGYLADIPQMQLSLLSYGIKTDLLSGFWKRAVIYFAYFTCVLLGSTVAYLVAKRLSLPIRKLATVMINTRNQTPEPYIDDTLGFEINRLGHIFNAMVTNLNQQQALAQKNHEIKENAQNALYLGEQAQQRLLPNTLPHYPHTELAKAYIPAITVGGDFFDVFIVGEGENAKLFLIVADASGKGVYACGYSLFLKNMLRTFLSHTPSIQEAIEKTAQLFHETTAETGMFVTCCVYSYHYATKTVEFYSCGHNPACLLSPDGHVSMLTHPGIALGFLPHIPPVPTKTFHVDPGAFIILYSDGITEAHNQAGMMFGEERLKNTVKTLVGKSAEDAMHTLMLAVKNFVSNCHQHDDITLLILKITDS</sequence>
<feature type="transmembrane region" description="Helical" evidence="2">
    <location>
        <begin position="303"/>
        <end position="324"/>
    </location>
</feature>
<dbReference type="eggNOG" id="COG2208">
    <property type="taxonomic scope" value="Bacteria"/>
</dbReference>
<dbReference type="KEGG" id="cgz:M787_001660"/>
<dbReference type="Proteomes" id="UP000019147">
    <property type="component" value="Chromosome"/>
</dbReference>
<dbReference type="GeneID" id="81478010"/>
<keyword evidence="1" id="KW-0378">Hydrolase</keyword>
<dbReference type="InterPro" id="IPR052016">
    <property type="entry name" value="Bact_Sigma-Reg"/>
</dbReference>
<dbReference type="OrthoDB" id="9763484at2"/>
<dbReference type="SMART" id="SM00304">
    <property type="entry name" value="HAMP"/>
    <property type="match status" value="1"/>
</dbReference>
<dbReference type="SMART" id="SM00331">
    <property type="entry name" value="PP2C_SIG"/>
    <property type="match status" value="1"/>
</dbReference>
<dbReference type="Pfam" id="PF00672">
    <property type="entry name" value="HAMP"/>
    <property type="match status" value="1"/>
</dbReference>
<accession>A0A173DYL7</accession>
<evidence type="ECO:0000259" key="3">
    <source>
        <dbReference type="PROSITE" id="PS50885"/>
    </source>
</evidence>
<evidence type="ECO:0000313" key="5">
    <source>
        <dbReference type="Proteomes" id="UP000019147"/>
    </source>
</evidence>
<gene>
    <name evidence="4" type="ORF">M787_001660</name>
</gene>
<feature type="transmembrane region" description="Helical" evidence="2">
    <location>
        <begin position="12"/>
        <end position="33"/>
    </location>
</feature>
<dbReference type="AlphaFoldDB" id="A0A173DYL7"/>
<dbReference type="PANTHER" id="PTHR43156:SF2">
    <property type="entry name" value="STAGE II SPORULATION PROTEIN E"/>
    <property type="match status" value="1"/>
</dbReference>
<keyword evidence="2" id="KW-1133">Transmembrane helix</keyword>
<dbReference type="GO" id="GO:0016020">
    <property type="term" value="C:membrane"/>
    <property type="evidence" value="ECO:0007669"/>
    <property type="project" value="InterPro"/>
</dbReference>
<dbReference type="InterPro" id="IPR001932">
    <property type="entry name" value="PPM-type_phosphatase-like_dom"/>
</dbReference>
<dbReference type="GO" id="GO:0016791">
    <property type="term" value="F:phosphatase activity"/>
    <property type="evidence" value="ECO:0007669"/>
    <property type="project" value="TreeGrafter"/>
</dbReference>
<dbReference type="RefSeq" id="WP_021828729.1">
    <property type="nucleotide sequence ID" value="NZ_CP015840.1"/>
</dbReference>
<keyword evidence="2" id="KW-0812">Transmembrane</keyword>